<feature type="compositionally biased region" description="Low complexity" evidence="1">
    <location>
        <begin position="533"/>
        <end position="556"/>
    </location>
</feature>
<dbReference type="OrthoDB" id="6160353at2759"/>
<protein>
    <submittedName>
        <fullName evidence="4">SUMO-specific isopeptidase USPL1 isoform X1</fullName>
    </submittedName>
</protein>
<evidence type="ECO:0000313" key="4">
    <source>
        <dbReference type="RefSeq" id="XP_011358497.1"/>
    </source>
</evidence>
<dbReference type="SUPFAM" id="SSF54001">
    <property type="entry name" value="Cysteine proteinases"/>
    <property type="match status" value="1"/>
</dbReference>
<dbReference type="GeneID" id="105292094"/>
<dbReference type="KEGG" id="pvp:105292094"/>
<organism evidence="3 4">
    <name type="scientific">Pteropus vampyrus</name>
    <name type="common">Large flying fox</name>
    <dbReference type="NCBI Taxonomy" id="132908"/>
    <lineage>
        <taxon>Eukaryota</taxon>
        <taxon>Metazoa</taxon>
        <taxon>Chordata</taxon>
        <taxon>Craniata</taxon>
        <taxon>Vertebrata</taxon>
        <taxon>Euteleostomi</taxon>
        <taxon>Mammalia</taxon>
        <taxon>Eutheria</taxon>
        <taxon>Laurasiatheria</taxon>
        <taxon>Chiroptera</taxon>
        <taxon>Yinpterochiroptera</taxon>
        <taxon>Pteropodoidea</taxon>
        <taxon>Pteropodidae</taxon>
        <taxon>Pteropodinae</taxon>
        <taxon>Pteropus</taxon>
    </lineage>
</organism>
<feature type="region of interest" description="Disordered" evidence="1">
    <location>
        <begin position="1017"/>
        <end position="1062"/>
    </location>
</feature>
<dbReference type="Pfam" id="PF15499">
    <property type="entry name" value="Peptidase_C98"/>
    <property type="match status" value="1"/>
</dbReference>
<feature type="region of interest" description="Disordered" evidence="1">
    <location>
        <begin position="869"/>
        <end position="891"/>
    </location>
</feature>
<dbReference type="GO" id="GO:0032183">
    <property type="term" value="F:SUMO binding"/>
    <property type="evidence" value="ECO:0007669"/>
    <property type="project" value="InterPro"/>
</dbReference>
<dbReference type="Proteomes" id="UP000515202">
    <property type="component" value="Unplaced"/>
</dbReference>
<evidence type="ECO:0000259" key="2">
    <source>
        <dbReference type="PROSITE" id="PS50235"/>
    </source>
</evidence>
<feature type="domain" description="USP" evidence="2">
    <location>
        <begin position="228"/>
        <end position="502"/>
    </location>
</feature>
<dbReference type="GO" id="GO:0016926">
    <property type="term" value="P:protein desumoylation"/>
    <property type="evidence" value="ECO:0007669"/>
    <property type="project" value="TreeGrafter"/>
</dbReference>
<proteinExistence type="predicted"/>
<name>A0A6P3Q3C7_PTEVA</name>
<dbReference type="GO" id="GO:0030576">
    <property type="term" value="P:Cajal body organization"/>
    <property type="evidence" value="ECO:0007669"/>
    <property type="project" value="InterPro"/>
</dbReference>
<dbReference type="InterPro" id="IPR033505">
    <property type="entry name" value="USPL1"/>
</dbReference>
<dbReference type="InterPro" id="IPR029388">
    <property type="entry name" value="DUF4650"/>
</dbReference>
<sequence length="1104" mass="118883">MMDSPKTGNGLPVIGPGTHIGKSSLHMVGYLGKNCDSNVPSDGYCPACREKGKLKALKTYRISFQESISLCEDLQCIYPLGFKSLNNLISPDLEDHQTPNKPQKRKLLETSYRDSPPLANSKKIKDRIVTGGDRVLGSRRSGEARDEAASDIPGSPHGGQWDPVRADNSLEQDEILEAAIADVAAEEDAATVGVSGTGNAAPQNEGGTPGLETPLQSRCRPFCRTVCVQWRNSHALCWLDCLLSALVHLEVLRKAVLTHLCAKEDSVFWQLFTQYSRASELLHASQVDGVEGGDCKELNSEIFAKIEACLNEVRDEIFLRLQPQLRCTLGDMESPVFAFPLLLKLEPCIEKLFTYSFSWNFECSQCGHKYQNRCTKNLVTFTNVIPEWHPLNAAHFGPCNNCNNKSQIRKMVLEKLSPVFMLHFVEGLPHSTLQHYVFRFEGAAYHVTAVIQYQANNHFITWILDADGSWLECDDLKGLCSERHEKLEVPAPEIHIVIWERKTSRMTEPAAACLPLQKTDDGRASGPGTGDLGSPASCSVSGAASAGTTSASHPTGVSVASDTLSQDEAVTHGHRLLADPGGVIDSQILPLALEEIQVNSKGFLLENGPVAGNEVARTDAAQSQESLMASVVSAPRKEKLSQDQFADSSFPSRTVNANTQSTQRNTEGMVVATAVTDTRAADPTQGVKSAHVEGAVAPEKSVPFKQLLSPETEKLKPERCVTLEIGNLKKKETSLKKKKTLAFSQMAKPVPDPPLEAARKKPFVGSWVQGLLSKGASFMPPCVSAHSRSAVADLQPSVKGASNFGGFKTKGKRQKANQASRRARGCASKPPPASGPPASPPWPGGAALPHAVVSTSPRVVARCDNASLGAPLGHGSRGGDIDVSSTNPGDSVEGQIHKLRLKLLKKLKAKKKKLAALMSSPQNGKLPGENVEHVSHCGSPNDGESIEDLLKELQYQIDLADNKCGGATVPGVAPYGTQAHEDILAELLSPAAVSAVLSEHGEADLRYLEVGENRVPAPVPSELSSVPRHARLGQDHDSGSPAKDNQCGVQPAPLTGHACGRTPSWESPVKPDVFDDLFSTSALNSLAHDTLDLPYFDEYLFETC</sequence>
<dbReference type="GO" id="GO:0015030">
    <property type="term" value="C:Cajal body"/>
    <property type="evidence" value="ECO:0007669"/>
    <property type="project" value="TreeGrafter"/>
</dbReference>
<dbReference type="PROSITE" id="PS50235">
    <property type="entry name" value="USP_3"/>
    <property type="match status" value="1"/>
</dbReference>
<feature type="region of interest" description="Disordered" evidence="1">
    <location>
        <begin position="800"/>
        <end position="849"/>
    </location>
</feature>
<dbReference type="InterPro" id="IPR028890">
    <property type="entry name" value="Peptidase_C98"/>
</dbReference>
<dbReference type="Pfam" id="PF15509">
    <property type="entry name" value="DUF4650"/>
    <property type="match status" value="1"/>
</dbReference>
<feature type="compositionally biased region" description="Pro residues" evidence="1">
    <location>
        <begin position="829"/>
        <end position="843"/>
    </location>
</feature>
<evidence type="ECO:0000256" key="1">
    <source>
        <dbReference type="SAM" id="MobiDB-lite"/>
    </source>
</evidence>
<reference evidence="4" key="1">
    <citation type="submission" date="2025-08" db="UniProtKB">
        <authorList>
            <consortium name="RefSeq"/>
        </authorList>
    </citation>
    <scope>IDENTIFICATION</scope>
    <source>
        <tissue evidence="4">Kidney</tissue>
    </source>
</reference>
<dbReference type="Gene3D" id="3.90.70.10">
    <property type="entry name" value="Cysteine proteinases"/>
    <property type="match status" value="1"/>
</dbReference>
<dbReference type="CTD" id="10208"/>
<dbReference type="InterPro" id="IPR038765">
    <property type="entry name" value="Papain-like_cys_pep_sf"/>
</dbReference>
<dbReference type="PANTHER" id="PTHR15294:SF3">
    <property type="entry name" value="SUMO-SPECIFIC ISOPEPTIDASE USPL1"/>
    <property type="match status" value="1"/>
</dbReference>
<evidence type="ECO:0000313" key="3">
    <source>
        <dbReference type="Proteomes" id="UP000515202"/>
    </source>
</evidence>
<feature type="region of interest" description="Disordered" evidence="1">
    <location>
        <begin position="514"/>
        <end position="561"/>
    </location>
</feature>
<dbReference type="RefSeq" id="XP_011358497.1">
    <property type="nucleotide sequence ID" value="XM_011360195.2"/>
</dbReference>
<gene>
    <name evidence="4" type="primary">USPL1</name>
</gene>
<accession>A0A6P3Q3C7</accession>
<keyword evidence="3" id="KW-1185">Reference proteome</keyword>
<dbReference type="InterPro" id="IPR028889">
    <property type="entry name" value="USP"/>
</dbReference>
<dbReference type="PANTHER" id="PTHR15294">
    <property type="entry name" value="RETINOVIN-RELATED"/>
    <property type="match status" value="1"/>
</dbReference>
<feature type="region of interest" description="Disordered" evidence="1">
    <location>
        <begin position="91"/>
        <end position="165"/>
    </location>
</feature>
<dbReference type="AlphaFoldDB" id="A0A6P3Q3C7"/>